<feature type="domain" description="Immunoglobulin" evidence="3">
    <location>
        <begin position="240"/>
        <end position="326"/>
    </location>
</feature>
<dbReference type="AlphaFoldDB" id="A0A9Q1HM75"/>
<protein>
    <recommendedName>
        <fullName evidence="3">Immunoglobulin domain-containing protein</fullName>
    </recommendedName>
</protein>
<evidence type="ECO:0000256" key="1">
    <source>
        <dbReference type="SAM" id="Phobius"/>
    </source>
</evidence>
<feature type="transmembrane region" description="Helical" evidence="1">
    <location>
        <begin position="446"/>
        <end position="471"/>
    </location>
</feature>
<dbReference type="InterPro" id="IPR003599">
    <property type="entry name" value="Ig_sub"/>
</dbReference>
<organism evidence="4 5">
    <name type="scientific">Holothuria leucospilota</name>
    <name type="common">Black long sea cucumber</name>
    <name type="synonym">Mertensiothuria leucospilota</name>
    <dbReference type="NCBI Taxonomy" id="206669"/>
    <lineage>
        <taxon>Eukaryota</taxon>
        <taxon>Metazoa</taxon>
        <taxon>Echinodermata</taxon>
        <taxon>Eleutherozoa</taxon>
        <taxon>Echinozoa</taxon>
        <taxon>Holothuroidea</taxon>
        <taxon>Aspidochirotacea</taxon>
        <taxon>Aspidochirotida</taxon>
        <taxon>Holothuriidae</taxon>
        <taxon>Holothuria</taxon>
    </lineage>
</organism>
<dbReference type="Proteomes" id="UP001152320">
    <property type="component" value="Chromosome 1"/>
</dbReference>
<comment type="caution">
    <text evidence="4">The sequence shown here is derived from an EMBL/GenBank/DDBJ whole genome shotgun (WGS) entry which is preliminary data.</text>
</comment>
<dbReference type="SUPFAM" id="SSF48726">
    <property type="entry name" value="Immunoglobulin"/>
    <property type="match status" value="1"/>
</dbReference>
<feature type="chain" id="PRO_5040151343" description="Immunoglobulin domain-containing protein" evidence="2">
    <location>
        <begin position="24"/>
        <end position="486"/>
    </location>
</feature>
<dbReference type="EMBL" id="JAIZAY010000001">
    <property type="protein sequence ID" value="KAJ8050773.1"/>
    <property type="molecule type" value="Genomic_DNA"/>
</dbReference>
<evidence type="ECO:0000256" key="2">
    <source>
        <dbReference type="SAM" id="SignalP"/>
    </source>
</evidence>
<keyword evidence="5" id="KW-1185">Reference proteome</keyword>
<keyword evidence="1" id="KW-0812">Transmembrane</keyword>
<evidence type="ECO:0000313" key="5">
    <source>
        <dbReference type="Proteomes" id="UP001152320"/>
    </source>
</evidence>
<keyword evidence="1" id="KW-1133">Transmembrane helix</keyword>
<name>A0A9Q1HM75_HOLLE</name>
<dbReference type="InterPro" id="IPR013783">
    <property type="entry name" value="Ig-like_fold"/>
</dbReference>
<accession>A0A9Q1HM75</accession>
<keyword evidence="2" id="KW-0732">Signal</keyword>
<evidence type="ECO:0000259" key="3">
    <source>
        <dbReference type="SMART" id="SM00409"/>
    </source>
</evidence>
<feature type="signal peptide" evidence="2">
    <location>
        <begin position="1"/>
        <end position="23"/>
    </location>
</feature>
<dbReference type="OrthoDB" id="196393at2759"/>
<proteinExistence type="predicted"/>
<evidence type="ECO:0000313" key="4">
    <source>
        <dbReference type="EMBL" id="KAJ8050773.1"/>
    </source>
</evidence>
<sequence length="486" mass="54445">MPKTYFYVLWGTLLVTDCLVASSKKIWGLNSTRIVVLESESVLLECICGSLEGSFWKDEHDFIFVGSNLQEETLFGSFTLTNYSLYITSVQLLHEGEYQCWCNYSVQEKYELNVEVIPNLVFTVASSNITGRVLYLEENRNHSLMCQANGAKPPVNLKLMINGDVLNSSITKFWVNESSARNGTYDSVVELWIRPTDITGNISCIRSPQTISKEQHTGVSFVTYVIPRIFLSINGRSFANRSTYVEEGNKVLVRCKAEGARPAANLTLMISNISFESTYSSTRPYAPSFHTLISENLIIIQEHTLLTCIGRGEYGYAEQSVYTNIISFVSPKLRLSINGEHIPNGTTYNNTEGKWVLVICEAFGARPSVNLTILVNGTSFQYSNVTDRAKNFNESTGLPTFSTRAAINLSSAEGKLTITCLCICYAQPRREFYYIEMLTTELNVDISITAIAIVSSVFAVIVLSGFLYCSIQIKRRRRTSKKSVPR</sequence>
<dbReference type="PANTHER" id="PTHR21261:SF15">
    <property type="entry name" value="BEATEN PATH IIIA, ISOFORM D-RELATED"/>
    <property type="match status" value="1"/>
</dbReference>
<dbReference type="Gene3D" id="2.60.40.10">
    <property type="entry name" value="Immunoglobulins"/>
    <property type="match status" value="2"/>
</dbReference>
<dbReference type="PANTHER" id="PTHR21261">
    <property type="entry name" value="BEAT PROTEIN"/>
    <property type="match status" value="1"/>
</dbReference>
<keyword evidence="1" id="KW-0472">Membrane</keyword>
<reference evidence="4" key="1">
    <citation type="submission" date="2021-10" db="EMBL/GenBank/DDBJ databases">
        <title>Tropical sea cucumber genome reveals ecological adaptation and Cuvierian tubules defense mechanism.</title>
        <authorList>
            <person name="Chen T."/>
        </authorList>
    </citation>
    <scope>NUCLEOTIDE SEQUENCE</scope>
    <source>
        <strain evidence="4">Nanhai2018</strain>
        <tissue evidence="4">Muscle</tissue>
    </source>
</reference>
<dbReference type="InterPro" id="IPR036179">
    <property type="entry name" value="Ig-like_dom_sf"/>
</dbReference>
<gene>
    <name evidence="4" type="ORF">HOLleu_04100</name>
</gene>
<dbReference type="SMART" id="SM00409">
    <property type="entry name" value="IG"/>
    <property type="match status" value="2"/>
</dbReference>
<feature type="domain" description="Immunoglobulin" evidence="3">
    <location>
        <begin position="31"/>
        <end position="117"/>
    </location>
</feature>